<evidence type="ECO:0000313" key="7">
    <source>
        <dbReference type="RefSeq" id="XP_014476632.1"/>
    </source>
</evidence>
<evidence type="ECO:0000313" key="4">
    <source>
        <dbReference type="Proteomes" id="UP000515204"/>
    </source>
</evidence>
<accession>A0A6P3XE41</accession>
<dbReference type="PANTHER" id="PTHR48112:SF22">
    <property type="entry name" value="MITOCHONDRIAL TRANSCRIPTION FACTOR A, ISOFORM B"/>
    <property type="match status" value="1"/>
</dbReference>
<dbReference type="KEGG" id="dqu:106745491"/>
<evidence type="ECO:0000313" key="6">
    <source>
        <dbReference type="RefSeq" id="XP_014476631.1"/>
    </source>
</evidence>
<protein>
    <submittedName>
        <fullName evidence="5 6">Transcription factor A, mitochondrial</fullName>
    </submittedName>
</protein>
<dbReference type="Pfam" id="PF00505">
    <property type="entry name" value="HMG_box"/>
    <property type="match status" value="2"/>
</dbReference>
<dbReference type="RefSeq" id="XP_014476630.1">
    <property type="nucleotide sequence ID" value="XM_014621144.1"/>
</dbReference>
<dbReference type="InterPro" id="IPR009071">
    <property type="entry name" value="HMG_box_dom"/>
</dbReference>
<dbReference type="RefSeq" id="XP_014476632.1">
    <property type="nucleotide sequence ID" value="XM_014621146.1"/>
</dbReference>
<dbReference type="PANTHER" id="PTHR48112">
    <property type="entry name" value="HIGH MOBILITY GROUP PROTEIN DSP1"/>
    <property type="match status" value="1"/>
</dbReference>
<dbReference type="PROSITE" id="PS50118">
    <property type="entry name" value="HMG_BOX_2"/>
    <property type="match status" value="2"/>
</dbReference>
<evidence type="ECO:0000256" key="1">
    <source>
        <dbReference type="ARBA" id="ARBA00023125"/>
    </source>
</evidence>
<sequence length="251" mass="29733">MNMATWRLLSPNGPVNILCTRKLATIKSGPKLKHDVEKTILPQKPKKPLNAYLLYFQSIKSKWQQEHPDIKYIELVKKISQEWTKVDLTIKQQLQKQHEDEFAIYKQKLDAYNNSLTKEQRILIIDELKKKKNTSEKNQTKKKLMELGKPKRPLSAYFIFMMNKKADKDSTISQKEWVKNISNEWNNMTTKDKDKYYTEAKQLQEKYNSELKKWVEDMIKSGHSDLLNSHHLLNSLDTKSKRNDSVNKHKE</sequence>
<dbReference type="AlphaFoldDB" id="A0A6P3XE41"/>
<feature type="domain" description="HMG box" evidence="3">
    <location>
        <begin position="150"/>
        <end position="215"/>
    </location>
</feature>
<dbReference type="InterPro" id="IPR050342">
    <property type="entry name" value="HMGB"/>
</dbReference>
<evidence type="ECO:0000259" key="3">
    <source>
        <dbReference type="PROSITE" id="PS50118"/>
    </source>
</evidence>
<dbReference type="CTD" id="7019"/>
<dbReference type="GO" id="GO:0003677">
    <property type="term" value="F:DNA binding"/>
    <property type="evidence" value="ECO:0007669"/>
    <property type="project" value="UniProtKB-UniRule"/>
</dbReference>
<evidence type="ECO:0000256" key="2">
    <source>
        <dbReference type="PROSITE-ProRule" id="PRU00267"/>
    </source>
</evidence>
<gene>
    <name evidence="5 6 7" type="primary">LOC106745491</name>
</gene>
<name>A0A6P3XE41_DINQU</name>
<keyword evidence="2" id="KW-0539">Nucleus</keyword>
<dbReference type="SMART" id="SM00398">
    <property type="entry name" value="HMG"/>
    <property type="match status" value="2"/>
</dbReference>
<evidence type="ECO:0000313" key="5">
    <source>
        <dbReference type="RefSeq" id="XP_014476630.1"/>
    </source>
</evidence>
<dbReference type="GeneID" id="106745491"/>
<dbReference type="InterPro" id="IPR036910">
    <property type="entry name" value="HMG_box_dom_sf"/>
</dbReference>
<feature type="DNA-binding region" description="HMG box" evidence="2">
    <location>
        <begin position="45"/>
        <end position="113"/>
    </location>
</feature>
<feature type="domain" description="HMG box" evidence="3">
    <location>
        <begin position="45"/>
        <end position="113"/>
    </location>
</feature>
<dbReference type="GO" id="GO:0006357">
    <property type="term" value="P:regulation of transcription by RNA polymerase II"/>
    <property type="evidence" value="ECO:0007669"/>
    <property type="project" value="TreeGrafter"/>
</dbReference>
<dbReference type="Proteomes" id="UP000515204">
    <property type="component" value="Unplaced"/>
</dbReference>
<dbReference type="GO" id="GO:0005634">
    <property type="term" value="C:nucleus"/>
    <property type="evidence" value="ECO:0007669"/>
    <property type="project" value="UniProtKB-UniRule"/>
</dbReference>
<keyword evidence="4" id="KW-1185">Reference proteome</keyword>
<dbReference type="RefSeq" id="XP_014476631.1">
    <property type="nucleotide sequence ID" value="XM_014621145.1"/>
</dbReference>
<dbReference type="OrthoDB" id="5550281at2759"/>
<dbReference type="SUPFAM" id="SSF47095">
    <property type="entry name" value="HMG-box"/>
    <property type="match status" value="2"/>
</dbReference>
<dbReference type="Gene3D" id="1.10.30.10">
    <property type="entry name" value="High mobility group box domain"/>
    <property type="match status" value="2"/>
</dbReference>
<organism evidence="4 5">
    <name type="scientific">Dinoponera quadriceps</name>
    <name type="common">South American ant</name>
    <dbReference type="NCBI Taxonomy" id="609295"/>
    <lineage>
        <taxon>Eukaryota</taxon>
        <taxon>Metazoa</taxon>
        <taxon>Ecdysozoa</taxon>
        <taxon>Arthropoda</taxon>
        <taxon>Hexapoda</taxon>
        <taxon>Insecta</taxon>
        <taxon>Pterygota</taxon>
        <taxon>Neoptera</taxon>
        <taxon>Endopterygota</taxon>
        <taxon>Hymenoptera</taxon>
        <taxon>Apocrita</taxon>
        <taxon>Aculeata</taxon>
        <taxon>Formicoidea</taxon>
        <taxon>Formicidae</taxon>
        <taxon>Ponerinae</taxon>
        <taxon>Ponerini</taxon>
        <taxon>Dinoponera</taxon>
    </lineage>
</organism>
<proteinExistence type="predicted"/>
<keyword evidence="1 2" id="KW-0238">DNA-binding</keyword>
<reference evidence="5 6" key="1">
    <citation type="submission" date="2025-04" db="UniProtKB">
        <authorList>
            <consortium name="RefSeq"/>
        </authorList>
    </citation>
    <scope>IDENTIFICATION</scope>
</reference>
<feature type="DNA-binding region" description="HMG box" evidence="2">
    <location>
        <begin position="150"/>
        <end position="215"/>
    </location>
</feature>